<protein>
    <submittedName>
        <fullName evidence="2">Uncharacterized protein</fullName>
    </submittedName>
</protein>
<sequence length="135" mass="15511">MESAMLLIAAISGIMQGVQVWMVSKDRRKARRAQQAAYVRTLQSDMINVRAEKLLSLVPESTTERLRKKVQECYEKFNEMLDNEDEYFPVDIDNAAEHALPNCVCRNLRRIVNVTGGSLPDDELQEAWTKYQCKS</sequence>
<reference evidence="2 3" key="1">
    <citation type="submission" date="2016-10" db="EMBL/GenBank/DDBJ databases">
        <authorList>
            <person name="de Groot N.N."/>
        </authorList>
    </citation>
    <scope>NUCLEOTIDE SEQUENCE [LARGE SCALE GENOMIC DNA]</scope>
    <source>
        <strain evidence="2 3">Nm22</strain>
    </source>
</reference>
<keyword evidence="1" id="KW-0472">Membrane</keyword>
<dbReference type="Proteomes" id="UP000199459">
    <property type="component" value="Unassembled WGS sequence"/>
</dbReference>
<keyword evidence="1" id="KW-0812">Transmembrane</keyword>
<dbReference type="EMBL" id="FOCP01000035">
    <property type="protein sequence ID" value="SEN69146.1"/>
    <property type="molecule type" value="Genomic_DNA"/>
</dbReference>
<dbReference type="AlphaFoldDB" id="A0A1H8IMA3"/>
<name>A0A1H8IMA3_9PROT</name>
<feature type="transmembrane region" description="Helical" evidence="1">
    <location>
        <begin position="6"/>
        <end position="24"/>
    </location>
</feature>
<evidence type="ECO:0000313" key="3">
    <source>
        <dbReference type="Proteomes" id="UP000199459"/>
    </source>
</evidence>
<gene>
    <name evidence="2" type="ORF">SAMN05216325_1354</name>
</gene>
<proteinExistence type="predicted"/>
<evidence type="ECO:0000313" key="2">
    <source>
        <dbReference type="EMBL" id="SEN69146.1"/>
    </source>
</evidence>
<accession>A0A1H8IMA3</accession>
<keyword evidence="1" id="KW-1133">Transmembrane helix</keyword>
<evidence type="ECO:0000256" key="1">
    <source>
        <dbReference type="SAM" id="Phobius"/>
    </source>
</evidence>
<dbReference type="RefSeq" id="WP_090634662.1">
    <property type="nucleotide sequence ID" value="NZ_FOCP01000035.1"/>
</dbReference>
<organism evidence="2 3">
    <name type="scientific">Nitrosomonas marina</name>
    <dbReference type="NCBI Taxonomy" id="917"/>
    <lineage>
        <taxon>Bacteria</taxon>
        <taxon>Pseudomonadati</taxon>
        <taxon>Pseudomonadota</taxon>
        <taxon>Betaproteobacteria</taxon>
        <taxon>Nitrosomonadales</taxon>
        <taxon>Nitrosomonadaceae</taxon>
        <taxon>Nitrosomonas</taxon>
    </lineage>
</organism>